<feature type="region of interest" description="Disordered" evidence="1">
    <location>
        <begin position="249"/>
        <end position="284"/>
    </location>
</feature>
<feature type="compositionally biased region" description="Low complexity" evidence="1">
    <location>
        <begin position="266"/>
        <end position="284"/>
    </location>
</feature>
<feature type="compositionally biased region" description="Low complexity" evidence="1">
    <location>
        <begin position="323"/>
        <end position="362"/>
    </location>
</feature>
<evidence type="ECO:0000313" key="2">
    <source>
        <dbReference type="EMBL" id="OSX72380.1"/>
    </source>
</evidence>
<name>A0A1X6NV55_PORUM</name>
<feature type="compositionally biased region" description="Gly residues" evidence="1">
    <location>
        <begin position="252"/>
        <end position="265"/>
    </location>
</feature>
<keyword evidence="3" id="KW-1185">Reference proteome</keyword>
<feature type="compositionally biased region" description="Low complexity" evidence="1">
    <location>
        <begin position="502"/>
        <end position="513"/>
    </location>
</feature>
<feature type="region of interest" description="Disordered" evidence="1">
    <location>
        <begin position="41"/>
        <end position="76"/>
    </location>
</feature>
<feature type="compositionally biased region" description="Low complexity" evidence="1">
    <location>
        <begin position="59"/>
        <end position="68"/>
    </location>
</feature>
<sequence length="551" mass="52744">MDRAPPSVRLSLFSRFRRVVSPGAGRPKLLPRATSLRSLRPRRWAGGRTGATDGNRGVGAAATTTTTTAGGGGTAAGDNDTPFQGIGGAHAPTMQGVMSAGELGLHGGNEGSSMSAIGTAGDEDTMPPPSSSASDDPDAPDTTTVMDGDEAPAAGAPAAEPSAAMGDRRGVVDLAAEYDAREAAARARREAAAVARGRGVVPLPALSAAAAADGEEPISPIDSGAKVAALIDVFERTGGVVSAVGLGVAPGSSGGGSGGGAGGTAADGTAAAAAVPVPPSESSTVTLPIAADVSAVPLPAAADDGDVVGDAPPTSGAPGGAGAAAQPVSAATPLEPPAAAMEAVPPGSTASRTSSSYSSGPAVTSAPMLTIVRSPATVGKTANGGTPPSPTVPTTLPTRRDSQPGDGDATPAQGESPAKASEAAATPNKTAVVGDGGVPSVAPLTVERDAAAATDRATVLPVAPRAPSSNRAAAHAAAATRVTGDGGGQGGGGGGQGGRVRGGPVAAAKAARTLSRRALRRQPSSASVATADGGTSPPPSLHRLFQRVPRG</sequence>
<dbReference type="EMBL" id="KV919065">
    <property type="protein sequence ID" value="OSX72380.1"/>
    <property type="molecule type" value="Genomic_DNA"/>
</dbReference>
<organism evidence="2 3">
    <name type="scientific">Porphyra umbilicalis</name>
    <name type="common">Purple laver</name>
    <name type="synonym">Red alga</name>
    <dbReference type="NCBI Taxonomy" id="2786"/>
    <lineage>
        <taxon>Eukaryota</taxon>
        <taxon>Rhodophyta</taxon>
        <taxon>Bangiophyceae</taxon>
        <taxon>Bangiales</taxon>
        <taxon>Bangiaceae</taxon>
        <taxon>Porphyra</taxon>
    </lineage>
</organism>
<feature type="region of interest" description="Disordered" evidence="1">
    <location>
        <begin position="377"/>
        <end position="441"/>
    </location>
</feature>
<feature type="region of interest" description="Disordered" evidence="1">
    <location>
        <begin position="105"/>
        <end position="168"/>
    </location>
</feature>
<reference evidence="2 3" key="1">
    <citation type="submission" date="2017-03" db="EMBL/GenBank/DDBJ databases">
        <title>WGS assembly of Porphyra umbilicalis.</title>
        <authorList>
            <person name="Brawley S.H."/>
            <person name="Blouin N.A."/>
            <person name="Ficko-Blean E."/>
            <person name="Wheeler G.L."/>
            <person name="Lohr M."/>
            <person name="Goodson H.V."/>
            <person name="Jenkins J.W."/>
            <person name="Blaby-Haas C.E."/>
            <person name="Helliwell K.E."/>
            <person name="Chan C."/>
            <person name="Marriage T."/>
            <person name="Bhattacharya D."/>
            <person name="Klein A.S."/>
            <person name="Badis Y."/>
            <person name="Brodie J."/>
            <person name="Cao Y."/>
            <person name="Collen J."/>
            <person name="Dittami S.M."/>
            <person name="Gachon C.M."/>
            <person name="Green B.R."/>
            <person name="Karpowicz S."/>
            <person name="Kim J.W."/>
            <person name="Kudahl U."/>
            <person name="Lin S."/>
            <person name="Michel G."/>
            <person name="Mittag M."/>
            <person name="Olson B.J."/>
            <person name="Pangilinan J."/>
            <person name="Peng Y."/>
            <person name="Qiu H."/>
            <person name="Shu S."/>
            <person name="Singer J.T."/>
            <person name="Smith A.G."/>
            <person name="Sprecher B.N."/>
            <person name="Wagner V."/>
            <person name="Wang W."/>
            <person name="Wang Z.-Y."/>
            <person name="Yan J."/>
            <person name="Yarish C."/>
            <person name="Zoeuner-Riek S."/>
            <person name="Zhuang Y."/>
            <person name="Zou Y."/>
            <person name="Lindquist E.A."/>
            <person name="Grimwood J."/>
            <person name="Barry K."/>
            <person name="Rokhsar D.S."/>
            <person name="Schmutz J."/>
            <person name="Stiller J.W."/>
            <person name="Grossman A.R."/>
            <person name="Prochnik S.E."/>
        </authorList>
    </citation>
    <scope>NUCLEOTIDE SEQUENCE [LARGE SCALE GENOMIC DNA]</scope>
    <source>
        <strain evidence="2">4086291</strain>
    </source>
</reference>
<dbReference type="AlphaFoldDB" id="A0A1X6NV55"/>
<evidence type="ECO:0000256" key="1">
    <source>
        <dbReference type="SAM" id="MobiDB-lite"/>
    </source>
</evidence>
<feature type="region of interest" description="Disordered" evidence="1">
    <location>
        <begin position="457"/>
        <end position="551"/>
    </location>
</feature>
<accession>A0A1X6NV55</accession>
<feature type="compositionally biased region" description="Low complexity" evidence="1">
    <location>
        <begin position="300"/>
        <end position="316"/>
    </location>
</feature>
<evidence type="ECO:0000313" key="3">
    <source>
        <dbReference type="Proteomes" id="UP000218209"/>
    </source>
</evidence>
<feature type="compositionally biased region" description="Gly residues" evidence="1">
    <location>
        <begin position="484"/>
        <end position="501"/>
    </location>
</feature>
<feature type="compositionally biased region" description="Low complexity" evidence="1">
    <location>
        <begin position="140"/>
        <end position="165"/>
    </location>
</feature>
<feature type="compositionally biased region" description="Low complexity" evidence="1">
    <location>
        <begin position="457"/>
        <end position="479"/>
    </location>
</feature>
<dbReference type="Proteomes" id="UP000218209">
    <property type="component" value="Unassembled WGS sequence"/>
</dbReference>
<feature type="region of interest" description="Disordered" evidence="1">
    <location>
        <begin position="300"/>
        <end position="363"/>
    </location>
</feature>
<gene>
    <name evidence="2" type="ORF">BU14_0442s0015</name>
</gene>
<proteinExistence type="predicted"/>
<protein>
    <submittedName>
        <fullName evidence="2">Uncharacterized protein</fullName>
    </submittedName>
</protein>